<feature type="transmembrane region" description="Helical" evidence="5">
    <location>
        <begin position="310"/>
        <end position="330"/>
    </location>
</feature>
<sequence>MSRSDSPVGETEPLLYSKPPCKSQARKVILLIALIAAISSISGSFIGLPFTRLVESAICQGYYESGPDHGGELLPARDVDEADCKIDVIQARLAYVLAIQEILEAVSGFAFALPYGLLADRIGRTKVLTLSLFGIFLSGCWAGLVVWQRHVFPIWTIWFISAFQMVGGGQGIPMTMIYTMIADVQTEAERTNTLFYIMVCAMVTELVASSLTATLMSISPWLPFCIGVSVIGIVTLIAMAIPETRPSTPSSETTSEHVPIAQHLRHIVKMFTSRSLCLIFLSFIGEHIVLKNSFFAARYISKRFSWPLSRYGYFMSARTLLAILLYVLILPQTSHYLLSRLDCTPLRKDLTMARSTAIILAIGLLLAAGPSLPLVLTGFLLTTIGASSTVICRSMAVQFVDPAHIASMYTLLNLLNFAGAMVASPLLAGTFVLGMKWSGVWQGLPYMCLGALGVVSAIALGFVDGGDGKIEHDEDEDEAQDNEG</sequence>
<feature type="transmembrane region" description="Helical" evidence="5">
    <location>
        <begin position="127"/>
        <end position="148"/>
    </location>
</feature>
<dbReference type="PANTHER" id="PTHR23507:SF1">
    <property type="entry name" value="FI18259P1-RELATED"/>
    <property type="match status" value="1"/>
</dbReference>
<keyword evidence="4 5" id="KW-0472">Membrane</keyword>
<evidence type="ECO:0008006" key="8">
    <source>
        <dbReference type="Google" id="ProtNLM"/>
    </source>
</evidence>
<feature type="transmembrane region" description="Helical" evidence="5">
    <location>
        <begin position="444"/>
        <end position="463"/>
    </location>
</feature>
<dbReference type="GO" id="GO:0016020">
    <property type="term" value="C:membrane"/>
    <property type="evidence" value="ECO:0007669"/>
    <property type="project" value="UniProtKB-SubCell"/>
</dbReference>
<dbReference type="Proteomes" id="UP000030641">
    <property type="component" value="Unassembled WGS sequence"/>
</dbReference>
<feature type="transmembrane region" description="Helical" evidence="5">
    <location>
        <begin position="154"/>
        <end position="181"/>
    </location>
</feature>
<evidence type="ECO:0000313" key="6">
    <source>
        <dbReference type="EMBL" id="KEQ95516.1"/>
    </source>
</evidence>
<gene>
    <name evidence="6" type="ORF">AUEXF2481DRAFT_40085</name>
</gene>
<evidence type="ECO:0000256" key="2">
    <source>
        <dbReference type="ARBA" id="ARBA00022692"/>
    </source>
</evidence>
<feature type="transmembrane region" description="Helical" evidence="5">
    <location>
        <begin position="193"/>
        <end position="215"/>
    </location>
</feature>
<feature type="transmembrane region" description="Helical" evidence="5">
    <location>
        <begin position="93"/>
        <end position="115"/>
    </location>
</feature>
<feature type="transmembrane region" description="Helical" evidence="5">
    <location>
        <begin position="408"/>
        <end position="432"/>
    </location>
</feature>
<dbReference type="AlphaFoldDB" id="A0A074Z9P4"/>
<keyword evidence="2 5" id="KW-0812">Transmembrane</keyword>
<dbReference type="Pfam" id="PF07690">
    <property type="entry name" value="MFS_1"/>
    <property type="match status" value="1"/>
</dbReference>
<dbReference type="GeneID" id="25366502"/>
<evidence type="ECO:0000256" key="3">
    <source>
        <dbReference type="ARBA" id="ARBA00022989"/>
    </source>
</evidence>
<protein>
    <recommendedName>
        <fullName evidence="8">Major facilitator superfamily (MFS) profile domain-containing protein</fullName>
    </recommendedName>
</protein>
<evidence type="ECO:0000256" key="5">
    <source>
        <dbReference type="SAM" id="Phobius"/>
    </source>
</evidence>
<dbReference type="OrthoDB" id="194139at2759"/>
<dbReference type="EMBL" id="KL584759">
    <property type="protein sequence ID" value="KEQ95516.1"/>
    <property type="molecule type" value="Genomic_DNA"/>
</dbReference>
<feature type="transmembrane region" description="Helical" evidence="5">
    <location>
        <begin position="271"/>
        <end position="290"/>
    </location>
</feature>
<dbReference type="InParanoid" id="A0A074Z9P4"/>
<feature type="transmembrane region" description="Helical" evidence="5">
    <location>
        <begin position="221"/>
        <end position="241"/>
    </location>
</feature>
<dbReference type="HOGENOM" id="CLU_013756_2_1_1"/>
<evidence type="ECO:0000256" key="1">
    <source>
        <dbReference type="ARBA" id="ARBA00004141"/>
    </source>
</evidence>
<dbReference type="OMA" id="DCEPCAP"/>
<dbReference type="Gene3D" id="1.20.1250.20">
    <property type="entry name" value="MFS general substrate transporter like domains"/>
    <property type="match status" value="1"/>
</dbReference>
<accession>A0A074Z9P4</accession>
<dbReference type="InterPro" id="IPR011701">
    <property type="entry name" value="MFS"/>
</dbReference>
<organism evidence="6 7">
    <name type="scientific">Aureobasidium subglaciale (strain EXF-2481)</name>
    <name type="common">Aureobasidium pullulans var. subglaciale</name>
    <dbReference type="NCBI Taxonomy" id="1043005"/>
    <lineage>
        <taxon>Eukaryota</taxon>
        <taxon>Fungi</taxon>
        <taxon>Dikarya</taxon>
        <taxon>Ascomycota</taxon>
        <taxon>Pezizomycotina</taxon>
        <taxon>Dothideomycetes</taxon>
        <taxon>Dothideomycetidae</taxon>
        <taxon>Dothideales</taxon>
        <taxon>Saccotheciaceae</taxon>
        <taxon>Aureobasidium</taxon>
    </lineage>
</organism>
<dbReference type="CDD" id="cd06174">
    <property type="entry name" value="MFS"/>
    <property type="match status" value="1"/>
</dbReference>
<reference evidence="6 7" key="1">
    <citation type="journal article" date="2014" name="BMC Genomics">
        <title>Genome sequencing of four Aureobasidium pullulans varieties: biotechnological potential, stress tolerance, and description of new species.</title>
        <authorList>
            <person name="Gostin Ar C."/>
            <person name="Ohm R.A."/>
            <person name="Kogej T."/>
            <person name="Sonjak S."/>
            <person name="Turk M."/>
            <person name="Zajc J."/>
            <person name="Zalar P."/>
            <person name="Grube M."/>
            <person name="Sun H."/>
            <person name="Han J."/>
            <person name="Sharma A."/>
            <person name="Chiniquy J."/>
            <person name="Ngan C.Y."/>
            <person name="Lipzen A."/>
            <person name="Barry K."/>
            <person name="Grigoriev I.V."/>
            <person name="Gunde-Cimerman N."/>
        </authorList>
    </citation>
    <scope>NUCLEOTIDE SEQUENCE [LARGE SCALE GENOMIC DNA]</scope>
    <source>
        <strain evidence="6 7">EXF-2481</strain>
    </source>
</reference>
<dbReference type="SUPFAM" id="SSF103473">
    <property type="entry name" value="MFS general substrate transporter"/>
    <property type="match status" value="1"/>
</dbReference>
<name>A0A074Z9P4_AURSE</name>
<proteinExistence type="predicted"/>
<dbReference type="GO" id="GO:0022857">
    <property type="term" value="F:transmembrane transporter activity"/>
    <property type="evidence" value="ECO:0007669"/>
    <property type="project" value="InterPro"/>
</dbReference>
<dbReference type="RefSeq" id="XP_013343884.1">
    <property type="nucleotide sequence ID" value="XM_013488430.1"/>
</dbReference>
<evidence type="ECO:0000256" key="4">
    <source>
        <dbReference type="ARBA" id="ARBA00023136"/>
    </source>
</evidence>
<keyword evidence="7" id="KW-1185">Reference proteome</keyword>
<keyword evidence="3 5" id="KW-1133">Transmembrane helix</keyword>
<feature type="transmembrane region" description="Helical" evidence="5">
    <location>
        <begin position="28"/>
        <end position="48"/>
    </location>
</feature>
<evidence type="ECO:0000313" key="7">
    <source>
        <dbReference type="Proteomes" id="UP000030641"/>
    </source>
</evidence>
<dbReference type="InterPro" id="IPR036259">
    <property type="entry name" value="MFS_trans_sf"/>
</dbReference>
<dbReference type="PANTHER" id="PTHR23507">
    <property type="entry name" value="ZGC:174356"/>
    <property type="match status" value="1"/>
</dbReference>
<comment type="subcellular location">
    <subcellularLocation>
        <location evidence="1">Membrane</location>
        <topology evidence="1">Multi-pass membrane protein</topology>
    </subcellularLocation>
</comment>